<feature type="signal peptide" evidence="2">
    <location>
        <begin position="1"/>
        <end position="25"/>
    </location>
</feature>
<dbReference type="Gene3D" id="2.60.40.680">
    <property type="match status" value="1"/>
</dbReference>
<dbReference type="CDD" id="cd08547">
    <property type="entry name" value="Type_II_cohesin"/>
    <property type="match status" value="1"/>
</dbReference>
<feature type="compositionally biased region" description="Low complexity" evidence="1">
    <location>
        <begin position="192"/>
        <end position="206"/>
    </location>
</feature>
<evidence type="ECO:0000313" key="3">
    <source>
        <dbReference type="EMBL" id="MBJ6725075.1"/>
    </source>
</evidence>
<accession>A0A8J7JLM9</accession>
<sequence length="427" mass="44285">MHIRQLFSGFPLWAALLLASGPAFATPAVRLTFVGNNTFVLSGANFERVGRVELSFAYDTALLTNPRATPKATFPGASLTQGDDAGGNVGLTVVSDQPMTGSGPLGTIAFDAAGDSSGAITALNGKVFSANGERLPVFFSVTNPTPQLDPNDPDDEPMIRERERKGETARGGGVSYVPPEAAAAPQGSGPDGASAATETAAAGGASLDPAPSPGQAAARDGGQPGDGHPVSVLERLHRFAGERTVQSLIALFQPESSARFTQNPAVAIADGSTPVRVTVTGVSPGLAPRFTFNSARYRSHRKLADDAWLVEAVPDKGALRAEITVFEGERQRQVPLVAAPAVRVDLITPGKVTEADFELFLSERGTAEHPAHDLNGDGRRDYLDDYIFTANYLAQRAAGTGTVDPGKEAAISSPEDGTGKALAGGSR</sequence>
<dbReference type="RefSeq" id="WP_199383963.1">
    <property type="nucleotide sequence ID" value="NZ_JAEMHM010000007.1"/>
</dbReference>
<evidence type="ECO:0000256" key="1">
    <source>
        <dbReference type="SAM" id="MobiDB-lite"/>
    </source>
</evidence>
<feature type="region of interest" description="Disordered" evidence="1">
    <location>
        <begin position="164"/>
        <end position="230"/>
    </location>
</feature>
<keyword evidence="2" id="KW-0732">Signal</keyword>
<protein>
    <recommendedName>
        <fullName evidence="5">Cohesin domain-containing protein</fullName>
    </recommendedName>
</protein>
<reference evidence="3" key="1">
    <citation type="submission" date="2020-12" db="EMBL/GenBank/DDBJ databases">
        <title>Geomonas sp. Red875, isolated from river sediment.</title>
        <authorList>
            <person name="Xu Z."/>
            <person name="Zhang Z."/>
            <person name="Masuda Y."/>
            <person name="Itoh H."/>
            <person name="Senoo K."/>
        </authorList>
    </citation>
    <scope>NUCLEOTIDE SEQUENCE</scope>
    <source>
        <strain evidence="3">Red875</strain>
    </source>
</reference>
<comment type="caution">
    <text evidence="3">The sequence shown here is derived from an EMBL/GenBank/DDBJ whole genome shotgun (WGS) entry which is preliminary data.</text>
</comment>
<dbReference type="EMBL" id="JAEMHM010000007">
    <property type="protein sequence ID" value="MBJ6725075.1"/>
    <property type="molecule type" value="Genomic_DNA"/>
</dbReference>
<evidence type="ECO:0000256" key="2">
    <source>
        <dbReference type="SAM" id="SignalP"/>
    </source>
</evidence>
<dbReference type="AlphaFoldDB" id="A0A8J7JLM9"/>
<name>A0A8J7JLM9_9BACT</name>
<keyword evidence="4" id="KW-1185">Reference proteome</keyword>
<feature type="chain" id="PRO_5035202103" description="Cohesin domain-containing protein" evidence="2">
    <location>
        <begin position="26"/>
        <end position="427"/>
    </location>
</feature>
<feature type="region of interest" description="Disordered" evidence="1">
    <location>
        <begin position="401"/>
        <end position="427"/>
    </location>
</feature>
<evidence type="ECO:0000313" key="4">
    <source>
        <dbReference type="Proteomes" id="UP000636888"/>
    </source>
</evidence>
<organism evidence="3 4">
    <name type="scientific">Geomesophilobacter sediminis</name>
    <dbReference type="NCBI Taxonomy" id="2798584"/>
    <lineage>
        <taxon>Bacteria</taxon>
        <taxon>Pseudomonadati</taxon>
        <taxon>Thermodesulfobacteriota</taxon>
        <taxon>Desulfuromonadia</taxon>
        <taxon>Geobacterales</taxon>
        <taxon>Geobacteraceae</taxon>
        <taxon>Geomesophilobacter</taxon>
    </lineage>
</organism>
<gene>
    <name evidence="3" type="ORF">JFN93_10180</name>
</gene>
<dbReference type="Proteomes" id="UP000636888">
    <property type="component" value="Unassembled WGS sequence"/>
</dbReference>
<evidence type="ECO:0008006" key="5">
    <source>
        <dbReference type="Google" id="ProtNLM"/>
    </source>
</evidence>
<proteinExistence type="predicted"/>